<dbReference type="Pfam" id="PF00528">
    <property type="entry name" value="BPD_transp_1"/>
    <property type="match status" value="1"/>
</dbReference>
<evidence type="ECO:0000313" key="10">
    <source>
        <dbReference type="EMBL" id="MUB66616.1"/>
    </source>
</evidence>
<evidence type="ECO:0000256" key="4">
    <source>
        <dbReference type="ARBA" id="ARBA00022692"/>
    </source>
</evidence>
<dbReference type="GO" id="GO:0005886">
    <property type="term" value="C:plasma membrane"/>
    <property type="evidence" value="ECO:0007669"/>
    <property type="project" value="UniProtKB-SubCell"/>
</dbReference>
<evidence type="ECO:0000256" key="1">
    <source>
        <dbReference type="ARBA" id="ARBA00004651"/>
    </source>
</evidence>
<evidence type="ECO:0000256" key="7">
    <source>
        <dbReference type="RuleBase" id="RU363032"/>
    </source>
</evidence>
<dbReference type="SUPFAM" id="SSF161098">
    <property type="entry name" value="MetI-like"/>
    <property type="match status" value="1"/>
</dbReference>
<evidence type="ECO:0000313" key="11">
    <source>
        <dbReference type="Proteomes" id="UP000434223"/>
    </source>
</evidence>
<accession>A0A174XEA3</accession>
<comment type="subcellular location">
    <subcellularLocation>
        <location evidence="1 7">Cell membrane</location>
        <topology evidence="1 7">Multi-pass membrane protein</topology>
    </subcellularLocation>
</comment>
<dbReference type="AlphaFoldDB" id="A0A174XEA3"/>
<dbReference type="EMBL" id="BQNJ01000002">
    <property type="protein sequence ID" value="GKH03328.1"/>
    <property type="molecule type" value="Genomic_DNA"/>
</dbReference>
<evidence type="ECO:0000256" key="6">
    <source>
        <dbReference type="ARBA" id="ARBA00023136"/>
    </source>
</evidence>
<dbReference type="InterPro" id="IPR035906">
    <property type="entry name" value="MetI-like_sf"/>
</dbReference>
<sequence length="281" mass="31453">MKKEKAENILKKLFSLLMLLIVIIVTCFPFLMMFMGSFKEDYEIFSLSPKILPAAGFQLKMYRMLFANWPFVTNMMNSVIVAVSTTALACFFCTAAGFTFAKYQFPFKNVLFIITLSSLMIPLETRLVPTYLLVKQLGGVNHLWSMILPNAIPAFGIFMMRQFASGTVPQETMEAARIEGATENQILIRIGFPMLKPAIVSLAILTFMNTWNEFLWPIIITTKKEKLTVTALLRSIGDVSMNGNYGVLLAAAALSALPILVLYLIFHNQMIDGIVEGTGKE</sequence>
<dbReference type="EMBL" id="WNME01000029">
    <property type="protein sequence ID" value="MUB66616.1"/>
    <property type="molecule type" value="Genomic_DNA"/>
</dbReference>
<organism evidence="10 11">
    <name type="scientific">Hungatella hathewayi</name>
    <dbReference type="NCBI Taxonomy" id="154046"/>
    <lineage>
        <taxon>Bacteria</taxon>
        <taxon>Bacillati</taxon>
        <taxon>Bacillota</taxon>
        <taxon>Clostridia</taxon>
        <taxon>Lachnospirales</taxon>
        <taxon>Lachnospiraceae</taxon>
        <taxon>Hungatella</taxon>
    </lineage>
</organism>
<gene>
    <name evidence="9" type="primary">lacG_4</name>
    <name evidence="9" type="ORF">CE91St55_53090</name>
    <name evidence="10" type="ORF">GNE07_26715</name>
</gene>
<dbReference type="InterPro" id="IPR000515">
    <property type="entry name" value="MetI-like"/>
</dbReference>
<dbReference type="GO" id="GO:0055085">
    <property type="term" value="P:transmembrane transport"/>
    <property type="evidence" value="ECO:0007669"/>
    <property type="project" value="InterPro"/>
</dbReference>
<comment type="similarity">
    <text evidence="7">Belongs to the binding-protein-dependent transport system permease family.</text>
</comment>
<name>A0A174XEA3_9FIRM</name>
<proteinExistence type="inferred from homology"/>
<keyword evidence="2 7" id="KW-0813">Transport</keyword>
<dbReference type="Proteomes" id="UP001055091">
    <property type="component" value="Unassembled WGS sequence"/>
</dbReference>
<evidence type="ECO:0000256" key="5">
    <source>
        <dbReference type="ARBA" id="ARBA00022989"/>
    </source>
</evidence>
<evidence type="ECO:0000256" key="2">
    <source>
        <dbReference type="ARBA" id="ARBA00022448"/>
    </source>
</evidence>
<protein>
    <submittedName>
        <fullName evidence="10">ABC transporter permease subunit</fullName>
    </submittedName>
    <submittedName>
        <fullName evidence="9">Sugar ABC transporter permease</fullName>
    </submittedName>
</protein>
<feature type="transmembrane region" description="Helical" evidence="7">
    <location>
        <begin position="143"/>
        <end position="160"/>
    </location>
</feature>
<feature type="transmembrane region" description="Helical" evidence="7">
    <location>
        <begin position="186"/>
        <end position="208"/>
    </location>
</feature>
<dbReference type="PANTHER" id="PTHR43744:SF12">
    <property type="entry name" value="ABC TRANSPORTER PERMEASE PROTEIN MG189-RELATED"/>
    <property type="match status" value="1"/>
</dbReference>
<evidence type="ECO:0000313" key="9">
    <source>
        <dbReference type="EMBL" id="GKH03328.1"/>
    </source>
</evidence>
<keyword evidence="6 7" id="KW-0472">Membrane</keyword>
<feature type="domain" description="ABC transmembrane type-1" evidence="8">
    <location>
        <begin position="75"/>
        <end position="266"/>
    </location>
</feature>
<dbReference type="RefSeq" id="WP_006777466.1">
    <property type="nucleotide sequence ID" value="NZ_BQNJ01000002.1"/>
</dbReference>
<evidence type="ECO:0000256" key="3">
    <source>
        <dbReference type="ARBA" id="ARBA00022475"/>
    </source>
</evidence>
<dbReference type="GeneID" id="93149983"/>
<feature type="transmembrane region" description="Helical" evidence="7">
    <location>
        <begin position="105"/>
        <end position="123"/>
    </location>
</feature>
<keyword evidence="3" id="KW-1003">Cell membrane</keyword>
<reference evidence="9" key="2">
    <citation type="submission" date="2022-01" db="EMBL/GenBank/DDBJ databases">
        <title>Novel bile acid biosynthetic pathways are enriched in the microbiome of centenarians.</title>
        <authorList>
            <person name="Sato Y."/>
            <person name="Atarashi K."/>
            <person name="Plichta R.D."/>
            <person name="Arai Y."/>
            <person name="Sasajima S."/>
            <person name="Kearney M.S."/>
            <person name="Suda W."/>
            <person name="Takeshita K."/>
            <person name="Sasaki T."/>
            <person name="Okamoto S."/>
            <person name="Skelly N.A."/>
            <person name="Okamura Y."/>
            <person name="Vlamakis H."/>
            <person name="Li Y."/>
            <person name="Tanoue T."/>
            <person name="Takei H."/>
            <person name="Nittono H."/>
            <person name="Narushima S."/>
            <person name="Irie J."/>
            <person name="Itoh H."/>
            <person name="Moriya K."/>
            <person name="Sugiura Y."/>
            <person name="Suematsu M."/>
            <person name="Moritoki N."/>
            <person name="Shibata S."/>
            <person name="Littman R.D."/>
            <person name="Fischbach A.M."/>
            <person name="Uwamino Y."/>
            <person name="Inoue T."/>
            <person name="Honda A."/>
            <person name="Hattori M."/>
            <person name="Murai T."/>
            <person name="Xavier J.R."/>
            <person name="Hirose N."/>
            <person name="Honda K."/>
        </authorList>
    </citation>
    <scope>NUCLEOTIDE SEQUENCE</scope>
    <source>
        <strain evidence="9">CE91-St55</strain>
    </source>
</reference>
<feature type="transmembrane region" description="Helical" evidence="7">
    <location>
        <begin position="12"/>
        <end position="35"/>
    </location>
</feature>
<feature type="transmembrane region" description="Helical" evidence="7">
    <location>
        <begin position="75"/>
        <end position="98"/>
    </location>
</feature>
<dbReference type="CDD" id="cd06261">
    <property type="entry name" value="TM_PBP2"/>
    <property type="match status" value="1"/>
</dbReference>
<dbReference type="Gene3D" id="1.10.3720.10">
    <property type="entry name" value="MetI-like"/>
    <property type="match status" value="1"/>
</dbReference>
<keyword evidence="5 7" id="KW-1133">Transmembrane helix</keyword>
<reference evidence="10 11" key="1">
    <citation type="submission" date="2019-09" db="EMBL/GenBank/DDBJ databases">
        <title>Draft genome sequencing of Hungatella hathewayi 123Y-2.</title>
        <authorList>
            <person name="Lv Q."/>
            <person name="Li S."/>
        </authorList>
    </citation>
    <scope>NUCLEOTIDE SEQUENCE [LARGE SCALE GENOMIC DNA]</scope>
    <source>
        <strain evidence="10 11">123Y-2</strain>
    </source>
</reference>
<dbReference type="OrthoDB" id="9782004at2"/>
<keyword evidence="4 7" id="KW-0812">Transmembrane</keyword>
<evidence type="ECO:0000259" key="8">
    <source>
        <dbReference type="PROSITE" id="PS50928"/>
    </source>
</evidence>
<comment type="caution">
    <text evidence="10">The sequence shown here is derived from an EMBL/GenBank/DDBJ whole genome shotgun (WGS) entry which is preliminary data.</text>
</comment>
<dbReference type="PANTHER" id="PTHR43744">
    <property type="entry name" value="ABC TRANSPORTER PERMEASE PROTEIN MG189-RELATED-RELATED"/>
    <property type="match status" value="1"/>
</dbReference>
<dbReference type="PROSITE" id="PS50928">
    <property type="entry name" value="ABC_TM1"/>
    <property type="match status" value="1"/>
</dbReference>
<dbReference type="Proteomes" id="UP000434223">
    <property type="component" value="Unassembled WGS sequence"/>
</dbReference>
<feature type="transmembrane region" description="Helical" evidence="7">
    <location>
        <begin position="245"/>
        <end position="266"/>
    </location>
</feature>